<dbReference type="EMBL" id="QGTJ01000002">
    <property type="protein sequence ID" value="PWV64558.1"/>
    <property type="molecule type" value="Genomic_DNA"/>
</dbReference>
<dbReference type="Proteomes" id="UP000246569">
    <property type="component" value="Unassembled WGS sequence"/>
</dbReference>
<dbReference type="AlphaFoldDB" id="A0A317MYY8"/>
<dbReference type="RefSeq" id="WP_170123480.1">
    <property type="nucleotide sequence ID" value="NZ_QGTJ01000002.1"/>
</dbReference>
<reference evidence="2 3" key="1">
    <citation type="submission" date="2018-05" db="EMBL/GenBank/DDBJ databases">
        <title>Genomic Encyclopedia of Type Strains, Phase IV (KMG-IV): sequencing the most valuable type-strain genomes for metagenomic binning, comparative biology and taxonomic classification.</title>
        <authorList>
            <person name="Goeker M."/>
        </authorList>
    </citation>
    <scope>NUCLEOTIDE SEQUENCE [LARGE SCALE GENOMIC DNA]</scope>
    <source>
        <strain evidence="2 3">DSM 23606</strain>
    </source>
</reference>
<comment type="caution">
    <text evidence="2">The sequence shown here is derived from an EMBL/GenBank/DDBJ whole genome shotgun (WGS) entry which is preliminary data.</text>
</comment>
<keyword evidence="1" id="KW-0175">Coiled coil</keyword>
<sequence length="151" mass="17117">METTLVPGPAPALSALEKRVGELARFGESMAGDNRKLRQQVGHLDVELAATRQARIDETTRLRDSHEHQLRELQATHTREVEALRSDYETQLAELRAAHVTEIEHLSSLHADELGTLREGYESELDDLRTRLQDAENRLALMVSRLRTLES</sequence>
<evidence type="ECO:0000313" key="3">
    <source>
        <dbReference type="Proteomes" id="UP000246569"/>
    </source>
</evidence>
<dbReference type="SUPFAM" id="SSF58113">
    <property type="entry name" value="Apolipoprotein A-I"/>
    <property type="match status" value="1"/>
</dbReference>
<feature type="coiled-coil region" evidence="1">
    <location>
        <begin position="56"/>
        <end position="145"/>
    </location>
</feature>
<organism evidence="2 3">
    <name type="scientific">Plasticicumulans acidivorans</name>
    <dbReference type="NCBI Taxonomy" id="886464"/>
    <lineage>
        <taxon>Bacteria</taxon>
        <taxon>Pseudomonadati</taxon>
        <taxon>Pseudomonadota</taxon>
        <taxon>Gammaproteobacteria</taxon>
        <taxon>Candidatus Competibacteraceae</taxon>
        <taxon>Plasticicumulans</taxon>
    </lineage>
</organism>
<accession>A0A317MYY8</accession>
<dbReference type="Gene3D" id="1.20.1230.10">
    <property type="entry name" value="Phospholipase C beta, distal C-terminal domain"/>
    <property type="match status" value="1"/>
</dbReference>
<evidence type="ECO:0000256" key="1">
    <source>
        <dbReference type="SAM" id="Coils"/>
    </source>
</evidence>
<dbReference type="InterPro" id="IPR042531">
    <property type="entry name" value="PLC-beta_C_sf"/>
</dbReference>
<name>A0A317MYY8_9GAMM</name>
<gene>
    <name evidence="2" type="ORF">C7443_102208</name>
</gene>
<evidence type="ECO:0000313" key="2">
    <source>
        <dbReference type="EMBL" id="PWV64558.1"/>
    </source>
</evidence>
<protein>
    <submittedName>
        <fullName evidence="2">Uncharacterized protein</fullName>
    </submittedName>
</protein>
<proteinExistence type="predicted"/>
<keyword evidence="3" id="KW-1185">Reference proteome</keyword>